<dbReference type="Proteomes" id="UP000053660">
    <property type="component" value="Unassembled WGS sequence"/>
</dbReference>
<dbReference type="InterPro" id="IPR011009">
    <property type="entry name" value="Kinase-like_dom_sf"/>
</dbReference>
<dbReference type="InterPro" id="IPR050401">
    <property type="entry name" value="Cyclic_nucleotide_synthase"/>
</dbReference>
<keyword evidence="1" id="KW-0547">Nucleotide-binding</keyword>
<dbReference type="GO" id="GO:0004383">
    <property type="term" value="F:guanylate cyclase activity"/>
    <property type="evidence" value="ECO:0007669"/>
    <property type="project" value="TreeGrafter"/>
</dbReference>
<dbReference type="EMBL" id="KN554959">
    <property type="protein sequence ID" value="KHJ88937.1"/>
    <property type="molecule type" value="Genomic_DNA"/>
</dbReference>
<dbReference type="GO" id="GO:0001653">
    <property type="term" value="F:peptide receptor activity"/>
    <property type="evidence" value="ECO:0007669"/>
    <property type="project" value="TreeGrafter"/>
</dbReference>
<name>A0A0B1SZJ4_OESDE</name>
<sequence length="120" mass="14029">MLYHKQMREMDNDNLNRFIGMSLDGPQLLSLWKFCSRGSLNDIIVKGSMTMDSFFIFCLVRDIANIYFGPPLRFYAMVTQQERRKVMYTEILYMVKKGGHMPMRPSLTVEAEVEISPAFE</sequence>
<dbReference type="PANTHER" id="PTHR11920:SF495">
    <property type="entry name" value="RECEPTOR-TYPE GUANYLATE CYCLASE GCY-7"/>
    <property type="match status" value="1"/>
</dbReference>
<organism evidence="3 4">
    <name type="scientific">Oesophagostomum dentatum</name>
    <name type="common">Nodular worm</name>
    <dbReference type="NCBI Taxonomy" id="61180"/>
    <lineage>
        <taxon>Eukaryota</taxon>
        <taxon>Metazoa</taxon>
        <taxon>Ecdysozoa</taxon>
        <taxon>Nematoda</taxon>
        <taxon>Chromadorea</taxon>
        <taxon>Rhabditida</taxon>
        <taxon>Rhabditina</taxon>
        <taxon>Rhabditomorpha</taxon>
        <taxon>Strongyloidea</taxon>
        <taxon>Strongylidae</taxon>
        <taxon>Oesophagostomum</taxon>
    </lineage>
</organism>
<dbReference type="SUPFAM" id="SSF56112">
    <property type="entry name" value="Protein kinase-like (PK-like)"/>
    <property type="match status" value="1"/>
</dbReference>
<keyword evidence="2" id="KW-0456">Lyase</keyword>
<dbReference type="GO" id="GO:0007168">
    <property type="term" value="P:receptor guanylyl cyclase signaling pathway"/>
    <property type="evidence" value="ECO:0007669"/>
    <property type="project" value="TreeGrafter"/>
</dbReference>
<reference evidence="3 4" key="1">
    <citation type="submission" date="2014-03" db="EMBL/GenBank/DDBJ databases">
        <title>Draft genome of the hookworm Oesophagostomum dentatum.</title>
        <authorList>
            <person name="Mitreva M."/>
        </authorList>
    </citation>
    <scope>NUCLEOTIDE SEQUENCE [LARGE SCALE GENOMIC DNA]</scope>
    <source>
        <strain evidence="3 4">OD-Hann</strain>
    </source>
</reference>
<evidence type="ECO:0000256" key="2">
    <source>
        <dbReference type="ARBA" id="ARBA00023239"/>
    </source>
</evidence>
<proteinExistence type="predicted"/>
<dbReference type="GO" id="GO:0004016">
    <property type="term" value="F:adenylate cyclase activity"/>
    <property type="evidence" value="ECO:0007669"/>
    <property type="project" value="TreeGrafter"/>
</dbReference>
<dbReference type="PANTHER" id="PTHR11920">
    <property type="entry name" value="GUANYLYL CYCLASE"/>
    <property type="match status" value="1"/>
</dbReference>
<dbReference type="AlphaFoldDB" id="A0A0B1SZJ4"/>
<evidence type="ECO:0000313" key="4">
    <source>
        <dbReference type="Proteomes" id="UP000053660"/>
    </source>
</evidence>
<dbReference type="GO" id="GO:0005886">
    <property type="term" value="C:plasma membrane"/>
    <property type="evidence" value="ECO:0007669"/>
    <property type="project" value="TreeGrafter"/>
</dbReference>
<accession>A0A0B1SZJ4</accession>
<evidence type="ECO:0000313" key="3">
    <source>
        <dbReference type="EMBL" id="KHJ88937.1"/>
    </source>
</evidence>
<protein>
    <submittedName>
        <fullName evidence="3">Uncharacterized protein</fullName>
    </submittedName>
</protein>
<keyword evidence="4" id="KW-1185">Reference proteome</keyword>
<dbReference type="OrthoDB" id="302535at2759"/>
<dbReference type="GO" id="GO:0000166">
    <property type="term" value="F:nucleotide binding"/>
    <property type="evidence" value="ECO:0007669"/>
    <property type="project" value="UniProtKB-KW"/>
</dbReference>
<gene>
    <name evidence="3" type="ORF">OESDEN_11257</name>
</gene>
<evidence type="ECO:0000256" key="1">
    <source>
        <dbReference type="ARBA" id="ARBA00022741"/>
    </source>
</evidence>